<reference evidence="1 2" key="1">
    <citation type="submission" date="2020-03" db="EMBL/GenBank/DDBJ databases">
        <title>Whole genome shotgun sequence of Phytohabitans houttuyneae NBRC 108639.</title>
        <authorList>
            <person name="Komaki H."/>
            <person name="Tamura T."/>
        </authorList>
    </citation>
    <scope>NUCLEOTIDE SEQUENCE [LARGE SCALE GENOMIC DNA]</scope>
    <source>
        <strain evidence="1 2">NBRC 108639</strain>
    </source>
</reference>
<dbReference type="Proteomes" id="UP000482800">
    <property type="component" value="Unassembled WGS sequence"/>
</dbReference>
<name>A0A6V8KQY5_9ACTN</name>
<reference evidence="1 2" key="2">
    <citation type="submission" date="2020-03" db="EMBL/GenBank/DDBJ databases">
        <authorList>
            <person name="Ichikawa N."/>
            <person name="Kimura A."/>
            <person name="Kitahashi Y."/>
            <person name="Uohara A."/>
        </authorList>
    </citation>
    <scope>NUCLEOTIDE SEQUENCE [LARGE SCALE GENOMIC DNA]</scope>
    <source>
        <strain evidence="1 2">NBRC 108639</strain>
    </source>
</reference>
<keyword evidence="2" id="KW-1185">Reference proteome</keyword>
<protein>
    <recommendedName>
        <fullName evidence="3">Nucleotidyl transferase AbiEii toxin, Type IV TA system</fullName>
    </recommendedName>
</protein>
<proteinExistence type="predicted"/>
<dbReference type="InterPro" id="IPR014942">
    <property type="entry name" value="AbiEii"/>
</dbReference>
<dbReference type="AlphaFoldDB" id="A0A6V8KQY5"/>
<evidence type="ECO:0000313" key="2">
    <source>
        <dbReference type="Proteomes" id="UP000482800"/>
    </source>
</evidence>
<sequence length="220" mass="24143">MTSDEPDPFHLDVARVALAVARRYGFVLGGGLAWVLRGLVHRPTEDVDLFSTVGGAAAAAAGGVRAALRAAGYTVVDEDGDGDLGSLFAGFTADQKEFVVGDGRRTVRLSLSRLDRRRSPVVMEVGPGMHLDDLVATKVAALVNRREVRDYIDVAAALDRYPVERLLALARRQDPGLDQEDILDVGAYLDRLDDRRFAFYGLTPDQTAQVRRQLARWPRR</sequence>
<dbReference type="Pfam" id="PF08843">
    <property type="entry name" value="AbiEii"/>
    <property type="match status" value="1"/>
</dbReference>
<evidence type="ECO:0000313" key="1">
    <source>
        <dbReference type="EMBL" id="GFJ83035.1"/>
    </source>
</evidence>
<accession>A0A6V8KQY5</accession>
<gene>
    <name evidence="1" type="ORF">Phou_072150</name>
</gene>
<organism evidence="1 2">
    <name type="scientific">Phytohabitans houttuyneae</name>
    <dbReference type="NCBI Taxonomy" id="1076126"/>
    <lineage>
        <taxon>Bacteria</taxon>
        <taxon>Bacillati</taxon>
        <taxon>Actinomycetota</taxon>
        <taxon>Actinomycetes</taxon>
        <taxon>Micromonosporales</taxon>
        <taxon>Micromonosporaceae</taxon>
    </lineage>
</organism>
<comment type="caution">
    <text evidence="1">The sequence shown here is derived from an EMBL/GenBank/DDBJ whole genome shotgun (WGS) entry which is preliminary data.</text>
</comment>
<evidence type="ECO:0008006" key="3">
    <source>
        <dbReference type="Google" id="ProtNLM"/>
    </source>
</evidence>
<dbReference type="EMBL" id="BLPF01000002">
    <property type="protein sequence ID" value="GFJ83035.1"/>
    <property type="molecule type" value="Genomic_DNA"/>
</dbReference>
<dbReference type="RefSeq" id="WP_173064299.1">
    <property type="nucleotide sequence ID" value="NZ_BAABGO010000004.1"/>
</dbReference>